<dbReference type="AlphaFoldDB" id="A0AAP0RA95"/>
<feature type="domain" description="BURP" evidence="2">
    <location>
        <begin position="96"/>
        <end position="303"/>
    </location>
</feature>
<dbReference type="InterPro" id="IPR004873">
    <property type="entry name" value="BURP_dom"/>
</dbReference>
<keyword evidence="1" id="KW-0732">Signal</keyword>
<feature type="signal peptide" evidence="1">
    <location>
        <begin position="1"/>
        <end position="21"/>
    </location>
</feature>
<sequence length="303" mass="33913">MEFHLLPIFTFLCLVLVVSHASLPSEVYWQTVLPNTPMPKALRDLLQPGKSTSVSFSKERIDALTKFDTRFTYPDKVIYTYPEEQPQQDGPILDSYFLGRELHTGTKMKLYFTKIANGATFLPREVAESIPFSSTKLPDILNRFAVKPKSAEAQIMEKTMKECEEPGIEGETKYCATSLESLIDFTTLELGKNVQAISTEVDAGIQEYKIGGAVKMVGEEAVVCHKQKYVYAVFYCHATQGTKTYMVPLVDVNGKKSKAVAICHTDTSNWSPELLVFQVLKVKPGRAPICHFLPNGNIVWVSN</sequence>
<dbReference type="EMBL" id="JBBPBK010000012">
    <property type="protein sequence ID" value="KAK9273754.1"/>
    <property type="molecule type" value="Genomic_DNA"/>
</dbReference>
<dbReference type="Proteomes" id="UP001415857">
    <property type="component" value="Unassembled WGS sequence"/>
</dbReference>
<dbReference type="PANTHER" id="PTHR31236">
    <property type="entry name" value="BURP DOMAIN PROTEIN USPL1-LIKE"/>
    <property type="match status" value="1"/>
</dbReference>
<evidence type="ECO:0000313" key="4">
    <source>
        <dbReference type="Proteomes" id="UP001415857"/>
    </source>
</evidence>
<accession>A0AAP0RA95</accession>
<evidence type="ECO:0000256" key="1">
    <source>
        <dbReference type="SAM" id="SignalP"/>
    </source>
</evidence>
<gene>
    <name evidence="3" type="ORF">L1049_018564</name>
</gene>
<evidence type="ECO:0000313" key="3">
    <source>
        <dbReference type="EMBL" id="KAK9273754.1"/>
    </source>
</evidence>
<comment type="caution">
    <text evidence="3">The sequence shown here is derived from an EMBL/GenBank/DDBJ whole genome shotgun (WGS) entry which is preliminary data.</text>
</comment>
<dbReference type="InterPro" id="IPR044816">
    <property type="entry name" value="BURP"/>
</dbReference>
<keyword evidence="4" id="KW-1185">Reference proteome</keyword>
<dbReference type="SMART" id="SM01045">
    <property type="entry name" value="BURP"/>
    <property type="match status" value="1"/>
</dbReference>
<protein>
    <recommendedName>
        <fullName evidence="2">BURP domain-containing protein</fullName>
    </recommendedName>
</protein>
<evidence type="ECO:0000259" key="2">
    <source>
        <dbReference type="PROSITE" id="PS51277"/>
    </source>
</evidence>
<dbReference type="Pfam" id="PF03181">
    <property type="entry name" value="BURP"/>
    <property type="match status" value="1"/>
</dbReference>
<name>A0AAP0RA95_LIQFO</name>
<organism evidence="3 4">
    <name type="scientific">Liquidambar formosana</name>
    <name type="common">Formosan gum</name>
    <dbReference type="NCBI Taxonomy" id="63359"/>
    <lineage>
        <taxon>Eukaryota</taxon>
        <taxon>Viridiplantae</taxon>
        <taxon>Streptophyta</taxon>
        <taxon>Embryophyta</taxon>
        <taxon>Tracheophyta</taxon>
        <taxon>Spermatophyta</taxon>
        <taxon>Magnoliopsida</taxon>
        <taxon>eudicotyledons</taxon>
        <taxon>Gunneridae</taxon>
        <taxon>Pentapetalae</taxon>
        <taxon>Saxifragales</taxon>
        <taxon>Altingiaceae</taxon>
        <taxon>Liquidambar</taxon>
    </lineage>
</organism>
<proteinExistence type="predicted"/>
<reference evidence="3 4" key="1">
    <citation type="journal article" date="2024" name="Plant J.">
        <title>Genome sequences and population genomics reveal climatic adaptation and genomic divergence between two closely related sweetgum species.</title>
        <authorList>
            <person name="Xu W.Q."/>
            <person name="Ren C.Q."/>
            <person name="Zhang X.Y."/>
            <person name="Comes H.P."/>
            <person name="Liu X.H."/>
            <person name="Li Y.G."/>
            <person name="Kettle C.J."/>
            <person name="Jalonen R."/>
            <person name="Gaisberger H."/>
            <person name="Ma Y.Z."/>
            <person name="Qiu Y.X."/>
        </authorList>
    </citation>
    <scope>NUCLEOTIDE SEQUENCE [LARGE SCALE GENOMIC DNA]</scope>
    <source>
        <strain evidence="3">Hangzhou</strain>
    </source>
</reference>
<dbReference type="PANTHER" id="PTHR31236:SF2">
    <property type="entry name" value="BURP DOMAIN PROTEIN RD22"/>
    <property type="match status" value="1"/>
</dbReference>
<feature type="chain" id="PRO_5042922163" description="BURP domain-containing protein" evidence="1">
    <location>
        <begin position="22"/>
        <end position="303"/>
    </location>
</feature>
<dbReference type="PROSITE" id="PS51277">
    <property type="entry name" value="BURP"/>
    <property type="match status" value="1"/>
</dbReference>